<comment type="caution">
    <text evidence="2">The sequence shown here is derived from an EMBL/GenBank/DDBJ whole genome shotgun (WGS) entry which is preliminary data.</text>
</comment>
<evidence type="ECO:0000313" key="3">
    <source>
        <dbReference type="Proteomes" id="UP001642360"/>
    </source>
</evidence>
<evidence type="ECO:0000313" key="2">
    <source>
        <dbReference type="EMBL" id="CAK9133700.1"/>
    </source>
</evidence>
<dbReference type="InterPro" id="IPR056706">
    <property type="entry name" value="DUF7804"/>
</dbReference>
<dbReference type="EMBL" id="CAUOFW020000115">
    <property type="protein sequence ID" value="CAK9133700.1"/>
    <property type="molecule type" value="Genomic_DNA"/>
</dbReference>
<accession>A0ABC8QM30</accession>
<feature type="domain" description="DUF7804" evidence="1">
    <location>
        <begin position="90"/>
        <end position="168"/>
    </location>
</feature>
<reference evidence="2 3" key="1">
    <citation type="submission" date="2024-02" db="EMBL/GenBank/DDBJ databases">
        <authorList>
            <person name="Vignale AGUSTIN F."/>
            <person name="Sosa J E."/>
            <person name="Modenutti C."/>
        </authorList>
    </citation>
    <scope>NUCLEOTIDE SEQUENCE [LARGE SCALE GENOMIC DNA]</scope>
</reference>
<dbReference type="PANTHER" id="PTHR35127">
    <property type="entry name" value="OS03G0736900 PROTEIN"/>
    <property type="match status" value="1"/>
</dbReference>
<keyword evidence="3" id="KW-1185">Reference proteome</keyword>
<sequence>MASRGIRCGRNHPSIHNHRTLFRIDRSNQISSMNLSFSFFFNHPMKNPLQRISASMPSSIFTMLSSSPNNLESYLKLSVDEERDNEKFMFSEKLDEWMRDSVVEIVKNLKEAPLLVHIDWHNNGPENLRFRTEKASSENWKTLKSEWERGTTPSPDGIIFVEKIEDERVLNEGVEEEETRVWGIVVQGKGVDCGPVCYLLKTSRVGVGGGLGLFCTHFLLVRIRSFSENALSQLEDCWLLQIELVTKFALPGAIRLTRADRLQSCEGFAIKEIMILLCSLKDLLRGISLCTKAC</sequence>
<dbReference type="PANTHER" id="PTHR35127:SF1">
    <property type="entry name" value="GENOME ASSEMBLY, CHROMOSOME: A10"/>
    <property type="match status" value="1"/>
</dbReference>
<protein>
    <recommendedName>
        <fullName evidence="1">DUF7804 domain-containing protein</fullName>
    </recommendedName>
</protein>
<organism evidence="2 3">
    <name type="scientific">Ilex paraguariensis</name>
    <name type="common">yerba mate</name>
    <dbReference type="NCBI Taxonomy" id="185542"/>
    <lineage>
        <taxon>Eukaryota</taxon>
        <taxon>Viridiplantae</taxon>
        <taxon>Streptophyta</taxon>
        <taxon>Embryophyta</taxon>
        <taxon>Tracheophyta</taxon>
        <taxon>Spermatophyta</taxon>
        <taxon>Magnoliopsida</taxon>
        <taxon>eudicotyledons</taxon>
        <taxon>Gunneridae</taxon>
        <taxon>Pentapetalae</taxon>
        <taxon>asterids</taxon>
        <taxon>campanulids</taxon>
        <taxon>Aquifoliales</taxon>
        <taxon>Aquifoliaceae</taxon>
        <taxon>Ilex</taxon>
    </lineage>
</organism>
<proteinExistence type="predicted"/>
<evidence type="ECO:0000259" key="1">
    <source>
        <dbReference type="Pfam" id="PF25089"/>
    </source>
</evidence>
<gene>
    <name evidence="2" type="ORF">ILEXP_LOCUS617</name>
</gene>
<dbReference type="Proteomes" id="UP001642360">
    <property type="component" value="Unassembled WGS sequence"/>
</dbReference>
<dbReference type="AlphaFoldDB" id="A0ABC8QM30"/>
<name>A0ABC8QM30_9AQUA</name>
<dbReference type="Pfam" id="PF25089">
    <property type="entry name" value="DUF7804"/>
    <property type="match status" value="1"/>
</dbReference>